<evidence type="ECO:0000256" key="3">
    <source>
        <dbReference type="ARBA" id="ARBA00022737"/>
    </source>
</evidence>
<evidence type="ECO:0000256" key="6">
    <source>
        <dbReference type="PROSITE-ProRule" id="PRU00302"/>
    </source>
</evidence>
<protein>
    <recommendedName>
        <fullName evidence="12">Sushi domain-containing protein</fullName>
    </recommendedName>
</protein>
<evidence type="ECO:0000259" key="8">
    <source>
        <dbReference type="PROSITE" id="PS50234"/>
    </source>
</evidence>
<keyword evidence="3" id="KW-0677">Repeat</keyword>
<name>W5LW77_LEPOC</name>
<dbReference type="AlphaFoldDB" id="W5LW77"/>
<dbReference type="CDD" id="cd00198">
    <property type="entry name" value="vWFA"/>
    <property type="match status" value="1"/>
</dbReference>
<evidence type="ECO:0000259" key="9">
    <source>
        <dbReference type="PROSITE" id="PS50923"/>
    </source>
</evidence>
<dbReference type="eggNOG" id="KOG3627">
    <property type="taxonomic scope" value="Eukaryota"/>
</dbReference>
<reference evidence="10" key="3">
    <citation type="submission" date="2025-09" db="UniProtKB">
        <authorList>
            <consortium name="Ensembl"/>
        </authorList>
    </citation>
    <scope>IDENTIFICATION</scope>
</reference>
<keyword evidence="2 7" id="KW-0732">Signal</keyword>
<dbReference type="Gene3D" id="2.10.70.10">
    <property type="entry name" value="Complement Module, domain 1"/>
    <property type="match status" value="1"/>
</dbReference>
<dbReference type="PANTHER" id="PTHR46393">
    <property type="entry name" value="SUSHI DOMAIN-CONTAINING PROTEIN"/>
    <property type="match status" value="1"/>
</dbReference>
<evidence type="ECO:0008006" key="12">
    <source>
        <dbReference type="Google" id="ProtNLM"/>
    </source>
</evidence>
<evidence type="ECO:0000313" key="11">
    <source>
        <dbReference type="Proteomes" id="UP000018468"/>
    </source>
</evidence>
<dbReference type="PROSITE" id="PS50234">
    <property type="entry name" value="VWFA"/>
    <property type="match status" value="1"/>
</dbReference>
<dbReference type="PROSITE" id="PS50923">
    <property type="entry name" value="SUSHI"/>
    <property type="match status" value="1"/>
</dbReference>
<dbReference type="SMART" id="SM00032">
    <property type="entry name" value="CCP"/>
    <property type="match status" value="1"/>
</dbReference>
<dbReference type="InterPro" id="IPR036465">
    <property type="entry name" value="vWFA_dom_sf"/>
</dbReference>
<dbReference type="SUPFAM" id="SSF57535">
    <property type="entry name" value="Complement control module/SCR domain"/>
    <property type="match status" value="1"/>
</dbReference>
<evidence type="ECO:0000313" key="10">
    <source>
        <dbReference type="Ensembl" id="ENSLOCP00000000384.1"/>
    </source>
</evidence>
<feature type="domain" description="Sushi" evidence="9">
    <location>
        <begin position="15"/>
        <end position="72"/>
    </location>
</feature>
<dbReference type="Pfam" id="PF00092">
    <property type="entry name" value="VWA"/>
    <property type="match status" value="1"/>
</dbReference>
<dbReference type="InterPro" id="IPR035976">
    <property type="entry name" value="Sushi/SCR/CCP_sf"/>
</dbReference>
<dbReference type="HOGENOM" id="CLU_1085712_0_0_1"/>
<dbReference type="GeneTree" id="ENSGT01030000240185"/>
<dbReference type="PANTHER" id="PTHR46393:SF7">
    <property type="entry name" value="COMPLEMENT C2"/>
    <property type="match status" value="1"/>
</dbReference>
<reference evidence="11" key="1">
    <citation type="submission" date="2011-12" db="EMBL/GenBank/DDBJ databases">
        <title>The Draft Genome of Lepisosteus oculatus.</title>
        <authorList>
            <consortium name="The Broad Institute Genome Assembly &amp; Analysis Group"/>
            <consortium name="Computational R&amp;D Group"/>
            <consortium name="and Sequencing Platform"/>
            <person name="Di Palma F."/>
            <person name="Alfoldi J."/>
            <person name="Johnson J."/>
            <person name="Berlin A."/>
            <person name="Gnerre S."/>
            <person name="Jaffe D."/>
            <person name="MacCallum I."/>
            <person name="Young S."/>
            <person name="Walker B.J."/>
            <person name="Lander E.S."/>
            <person name="Lindblad-Toh K."/>
        </authorList>
    </citation>
    <scope>NUCLEOTIDE SEQUENCE [LARGE SCALE GENOMIC DNA]</scope>
</reference>
<sequence length="256" mass="28154">MMLRLIFWGVSFSASLCQNPGVPMGGQRVGRRFEEGDRVRYTCYKSLVLLGSVYRTCLEDGSWSGLEPRCEDPHSYDEPETVAKHLKFSEEILLNPDKEIHIYFVIKASSSVGTENLKKALLFVDNLSGMVMASSGQVKCSLVLFGSSAREMVPLTSNQVAMEMEDTDNVTDFLEQPGVNTGEALTVVLQSVRRNPTGKQIVILVTDGRVWQRAEAGGLSEKRGTQGQLAGVSVQKCLHIGVHVCQHCILGLPFES</sequence>
<dbReference type="Pfam" id="PF00084">
    <property type="entry name" value="Sushi"/>
    <property type="match status" value="1"/>
</dbReference>
<dbReference type="Ensembl" id="ENSLOCT00000000384.1">
    <property type="protein sequence ID" value="ENSLOCP00000000384.1"/>
    <property type="gene ID" value="ENSLOCG00000000352.1"/>
</dbReference>
<organism evidence="10 11">
    <name type="scientific">Lepisosteus oculatus</name>
    <name type="common">Spotted gar</name>
    <dbReference type="NCBI Taxonomy" id="7918"/>
    <lineage>
        <taxon>Eukaryota</taxon>
        <taxon>Metazoa</taxon>
        <taxon>Chordata</taxon>
        <taxon>Craniata</taxon>
        <taxon>Vertebrata</taxon>
        <taxon>Euteleostomi</taxon>
        <taxon>Actinopterygii</taxon>
        <taxon>Neopterygii</taxon>
        <taxon>Holostei</taxon>
        <taxon>Semionotiformes</taxon>
        <taxon>Lepisosteidae</taxon>
        <taxon>Lepisosteus</taxon>
    </lineage>
</organism>
<evidence type="ECO:0000256" key="5">
    <source>
        <dbReference type="ARBA" id="ARBA00023180"/>
    </source>
</evidence>
<keyword evidence="1 6" id="KW-0768">Sushi</keyword>
<dbReference type="Proteomes" id="UP000018468">
    <property type="component" value="Unassembled WGS sequence"/>
</dbReference>
<dbReference type="Gene3D" id="3.40.50.410">
    <property type="entry name" value="von Willebrand factor, type A domain"/>
    <property type="match status" value="1"/>
</dbReference>
<dbReference type="InterPro" id="IPR000436">
    <property type="entry name" value="Sushi_SCR_CCP_dom"/>
</dbReference>
<keyword evidence="4 6" id="KW-1015">Disulfide bond</keyword>
<dbReference type="InParanoid" id="W5LW77"/>
<feature type="disulfide bond" evidence="6">
    <location>
        <begin position="43"/>
        <end position="70"/>
    </location>
</feature>
<dbReference type="CDD" id="cd00033">
    <property type="entry name" value="CCP"/>
    <property type="match status" value="1"/>
</dbReference>
<keyword evidence="11" id="KW-1185">Reference proteome</keyword>
<dbReference type="SUPFAM" id="SSF53300">
    <property type="entry name" value="vWA-like"/>
    <property type="match status" value="1"/>
</dbReference>
<proteinExistence type="predicted"/>
<dbReference type="InterPro" id="IPR002035">
    <property type="entry name" value="VWF_A"/>
</dbReference>
<dbReference type="STRING" id="7918.ENSLOCP00000000384"/>
<feature type="signal peptide" evidence="7">
    <location>
        <begin position="1"/>
        <end position="17"/>
    </location>
</feature>
<dbReference type="Bgee" id="ENSLOCG00000000352">
    <property type="expression patterns" value="Expressed in liver and 5 other cell types or tissues"/>
</dbReference>
<accession>W5LW77</accession>
<comment type="caution">
    <text evidence="6">Lacks conserved residue(s) required for the propagation of feature annotation.</text>
</comment>
<feature type="domain" description="VWFA" evidence="8">
    <location>
        <begin position="101"/>
        <end position="209"/>
    </location>
</feature>
<evidence type="ECO:0000256" key="1">
    <source>
        <dbReference type="ARBA" id="ARBA00022659"/>
    </source>
</evidence>
<reference evidence="10" key="2">
    <citation type="submission" date="2025-08" db="UniProtKB">
        <authorList>
            <consortium name="Ensembl"/>
        </authorList>
    </citation>
    <scope>IDENTIFICATION</scope>
</reference>
<evidence type="ECO:0000256" key="7">
    <source>
        <dbReference type="SAM" id="SignalP"/>
    </source>
</evidence>
<feature type="chain" id="PRO_5004865211" description="Sushi domain-containing protein" evidence="7">
    <location>
        <begin position="18"/>
        <end position="256"/>
    </location>
</feature>
<keyword evidence="5" id="KW-0325">Glycoprotein</keyword>
<evidence type="ECO:0000256" key="2">
    <source>
        <dbReference type="ARBA" id="ARBA00022729"/>
    </source>
</evidence>
<evidence type="ECO:0000256" key="4">
    <source>
        <dbReference type="ARBA" id="ARBA00023157"/>
    </source>
</evidence>